<gene>
    <name evidence="2" type="ORF">K435DRAFT_809473</name>
</gene>
<feature type="region of interest" description="Disordered" evidence="1">
    <location>
        <begin position="1"/>
        <end position="20"/>
    </location>
</feature>
<dbReference type="EMBL" id="ML179854">
    <property type="protein sequence ID" value="THU80977.1"/>
    <property type="molecule type" value="Genomic_DNA"/>
</dbReference>
<evidence type="ECO:0000256" key="1">
    <source>
        <dbReference type="SAM" id="MobiDB-lite"/>
    </source>
</evidence>
<protein>
    <submittedName>
        <fullName evidence="2">Uncharacterized protein</fullName>
    </submittedName>
</protein>
<reference evidence="2 3" key="1">
    <citation type="journal article" date="2019" name="Nat. Ecol. Evol.">
        <title>Megaphylogeny resolves global patterns of mushroom evolution.</title>
        <authorList>
            <person name="Varga T."/>
            <person name="Krizsan K."/>
            <person name="Foldi C."/>
            <person name="Dima B."/>
            <person name="Sanchez-Garcia M."/>
            <person name="Sanchez-Ramirez S."/>
            <person name="Szollosi G.J."/>
            <person name="Szarkandi J.G."/>
            <person name="Papp V."/>
            <person name="Albert L."/>
            <person name="Andreopoulos W."/>
            <person name="Angelini C."/>
            <person name="Antonin V."/>
            <person name="Barry K.W."/>
            <person name="Bougher N.L."/>
            <person name="Buchanan P."/>
            <person name="Buyck B."/>
            <person name="Bense V."/>
            <person name="Catcheside P."/>
            <person name="Chovatia M."/>
            <person name="Cooper J."/>
            <person name="Damon W."/>
            <person name="Desjardin D."/>
            <person name="Finy P."/>
            <person name="Geml J."/>
            <person name="Haridas S."/>
            <person name="Hughes K."/>
            <person name="Justo A."/>
            <person name="Karasinski D."/>
            <person name="Kautmanova I."/>
            <person name="Kiss B."/>
            <person name="Kocsube S."/>
            <person name="Kotiranta H."/>
            <person name="LaButti K.M."/>
            <person name="Lechner B.E."/>
            <person name="Liimatainen K."/>
            <person name="Lipzen A."/>
            <person name="Lukacs Z."/>
            <person name="Mihaltcheva S."/>
            <person name="Morgado L.N."/>
            <person name="Niskanen T."/>
            <person name="Noordeloos M.E."/>
            <person name="Ohm R.A."/>
            <person name="Ortiz-Santana B."/>
            <person name="Ovrebo C."/>
            <person name="Racz N."/>
            <person name="Riley R."/>
            <person name="Savchenko A."/>
            <person name="Shiryaev A."/>
            <person name="Soop K."/>
            <person name="Spirin V."/>
            <person name="Szebenyi C."/>
            <person name="Tomsovsky M."/>
            <person name="Tulloss R.E."/>
            <person name="Uehling J."/>
            <person name="Grigoriev I.V."/>
            <person name="Vagvolgyi C."/>
            <person name="Papp T."/>
            <person name="Martin F.M."/>
            <person name="Miettinen O."/>
            <person name="Hibbett D.S."/>
            <person name="Nagy L.G."/>
        </authorList>
    </citation>
    <scope>NUCLEOTIDE SEQUENCE [LARGE SCALE GENOMIC DNA]</scope>
    <source>
        <strain evidence="2 3">CBS 962.96</strain>
    </source>
</reference>
<sequence length="251" mass="27842">MTPHCSSHHKGNHVLASTGENSAQTKPTIWFFQSQFRSFNELNQVKITTNPHGQHRNCHHGRTGQHPICQGNPNPLNSSKLIFPTPNSITDPNNSLKQKCEPELIPSILNSIDWTTQQLWNNSSTILIPMSFIQNSILHNTLVAGADSFNPECCEMNLITVATAPHLINSDQQQPFVSSYSSFKFDRNGMKQIPALAPPKMNNSNGPGDSASVEPINSVFSLRIILNHEPSPTELNTKFTQSYLTESSTIK</sequence>
<evidence type="ECO:0000313" key="2">
    <source>
        <dbReference type="EMBL" id="THU80977.1"/>
    </source>
</evidence>
<dbReference type="Proteomes" id="UP000297245">
    <property type="component" value="Unassembled WGS sequence"/>
</dbReference>
<keyword evidence="3" id="KW-1185">Reference proteome</keyword>
<proteinExistence type="predicted"/>
<organism evidence="2 3">
    <name type="scientific">Dendrothele bispora (strain CBS 962.96)</name>
    <dbReference type="NCBI Taxonomy" id="1314807"/>
    <lineage>
        <taxon>Eukaryota</taxon>
        <taxon>Fungi</taxon>
        <taxon>Dikarya</taxon>
        <taxon>Basidiomycota</taxon>
        <taxon>Agaricomycotina</taxon>
        <taxon>Agaricomycetes</taxon>
        <taxon>Agaricomycetidae</taxon>
        <taxon>Agaricales</taxon>
        <taxon>Agaricales incertae sedis</taxon>
        <taxon>Dendrothele</taxon>
    </lineage>
</organism>
<feature type="compositionally biased region" description="Basic residues" evidence="1">
    <location>
        <begin position="1"/>
        <end position="12"/>
    </location>
</feature>
<evidence type="ECO:0000313" key="3">
    <source>
        <dbReference type="Proteomes" id="UP000297245"/>
    </source>
</evidence>
<accession>A0A4S8KY73</accession>
<name>A0A4S8KY73_DENBC</name>
<dbReference type="AlphaFoldDB" id="A0A4S8KY73"/>